<accession>A0A0M8P7N6</accession>
<evidence type="ECO:0000256" key="1">
    <source>
        <dbReference type="SAM" id="MobiDB-lite"/>
    </source>
</evidence>
<name>A0A0M8P7N6_9EURO</name>
<protein>
    <submittedName>
        <fullName evidence="2">Uncharacterized protein</fullName>
    </submittedName>
</protein>
<organism evidence="2 3">
    <name type="scientific">Penicillium nordicum</name>
    <dbReference type="NCBI Taxonomy" id="229535"/>
    <lineage>
        <taxon>Eukaryota</taxon>
        <taxon>Fungi</taxon>
        <taxon>Dikarya</taxon>
        <taxon>Ascomycota</taxon>
        <taxon>Pezizomycotina</taxon>
        <taxon>Eurotiomycetes</taxon>
        <taxon>Eurotiomycetidae</taxon>
        <taxon>Eurotiales</taxon>
        <taxon>Aspergillaceae</taxon>
        <taxon>Penicillium</taxon>
    </lineage>
</organism>
<sequence>MADCCPDNFSDLATIIILVPASREDRGDTCRVLAPNPDISPYQYIACEIDSESTIKHRARAQLNIAGLDNPDLNDRGRRRSKEQRAAKRHNSQILELFWRHARRAAGRVDPVL</sequence>
<feature type="compositionally biased region" description="Basic residues" evidence="1">
    <location>
        <begin position="77"/>
        <end position="90"/>
    </location>
</feature>
<comment type="caution">
    <text evidence="2">The sequence shown here is derived from an EMBL/GenBank/DDBJ whole genome shotgun (WGS) entry which is preliminary data.</text>
</comment>
<reference evidence="2 3" key="1">
    <citation type="submission" date="2015-08" db="EMBL/GenBank/DDBJ databases">
        <title>Genome sequencing of Penicillium nordicum.</title>
        <authorList>
            <person name="Nguyen H.D."/>
            <person name="Seifert K.A."/>
        </authorList>
    </citation>
    <scope>NUCLEOTIDE SEQUENCE [LARGE SCALE GENOMIC DNA]</scope>
    <source>
        <strain evidence="2 3">DAOMC 185683</strain>
    </source>
</reference>
<proteinExistence type="predicted"/>
<dbReference type="AlphaFoldDB" id="A0A0M8P7N6"/>
<evidence type="ECO:0000313" key="3">
    <source>
        <dbReference type="Proteomes" id="UP000037696"/>
    </source>
</evidence>
<keyword evidence="3" id="KW-1185">Reference proteome</keyword>
<gene>
    <name evidence="2" type="ORF">ACN38_g2022</name>
</gene>
<feature type="region of interest" description="Disordered" evidence="1">
    <location>
        <begin position="67"/>
        <end position="90"/>
    </location>
</feature>
<dbReference type="EMBL" id="LHQQ01000021">
    <property type="protein sequence ID" value="KOS47006.1"/>
    <property type="molecule type" value="Genomic_DNA"/>
</dbReference>
<dbReference type="Proteomes" id="UP000037696">
    <property type="component" value="Unassembled WGS sequence"/>
</dbReference>
<evidence type="ECO:0000313" key="2">
    <source>
        <dbReference type="EMBL" id="KOS47006.1"/>
    </source>
</evidence>